<dbReference type="EMBL" id="BMMP01000025">
    <property type="protein sequence ID" value="GGO57646.1"/>
    <property type="molecule type" value="Genomic_DNA"/>
</dbReference>
<evidence type="ECO:0000313" key="2">
    <source>
        <dbReference type="EMBL" id="GGO57646.1"/>
    </source>
</evidence>
<comment type="caution">
    <text evidence="2">The sequence shown here is derived from an EMBL/GenBank/DDBJ whole genome shotgun (WGS) entry which is preliminary data.</text>
</comment>
<name>A0ABQ2MTG0_9ACTN</name>
<dbReference type="Gene3D" id="3.40.50.2020">
    <property type="match status" value="1"/>
</dbReference>
<dbReference type="Proteomes" id="UP000631535">
    <property type="component" value="Unassembled WGS sequence"/>
</dbReference>
<dbReference type="InterPro" id="IPR051910">
    <property type="entry name" value="ComF/GntX_DNA_util-trans"/>
</dbReference>
<gene>
    <name evidence="2" type="ORF">GCM10012287_54010</name>
</gene>
<dbReference type="PANTHER" id="PTHR47505">
    <property type="entry name" value="DNA UTILIZATION PROTEIN YHGH"/>
    <property type="match status" value="1"/>
</dbReference>
<accession>A0ABQ2MTG0</accession>
<feature type="region of interest" description="Disordered" evidence="1">
    <location>
        <begin position="108"/>
        <end position="151"/>
    </location>
</feature>
<protein>
    <recommendedName>
        <fullName evidence="4">Phosphoribosyltransferase</fullName>
    </recommendedName>
</protein>
<dbReference type="InterPro" id="IPR029057">
    <property type="entry name" value="PRTase-like"/>
</dbReference>
<dbReference type="SUPFAM" id="SSF53271">
    <property type="entry name" value="PRTase-like"/>
    <property type="match status" value="1"/>
</dbReference>
<sequence length="272" mass="27925">MGDQWRGLIDELAALVLPSECAGCGRTRVRGELCGSCAQTLRSAVPRRVYPLPAPSRPPPVYAALPYAGEVRKVLLAHKERGALRLAAPLGGVLADVVCTASARARGPLGGAAGVGSRPPGSRGPRGQGRTHSPGGRPAGLPGGPPLTLVPVPSARRSVAVRGHDPVRRMALAAAGELRRRGVPARVLAVLRHGRAVADQAGLTARQRLANLDGALEIVPDGERLLGEGVTVLVDDLMTTGASLAEAGRAVRVRGRVPTAAAVVAFRPRPGG</sequence>
<evidence type="ECO:0000256" key="1">
    <source>
        <dbReference type="SAM" id="MobiDB-lite"/>
    </source>
</evidence>
<organism evidence="2 3">
    <name type="scientific">Streptomyces daqingensis</name>
    <dbReference type="NCBI Taxonomy" id="1472640"/>
    <lineage>
        <taxon>Bacteria</taxon>
        <taxon>Bacillati</taxon>
        <taxon>Actinomycetota</taxon>
        <taxon>Actinomycetes</taxon>
        <taxon>Kitasatosporales</taxon>
        <taxon>Streptomycetaceae</taxon>
        <taxon>Streptomyces</taxon>
    </lineage>
</organism>
<feature type="compositionally biased region" description="Low complexity" evidence="1">
    <location>
        <begin position="115"/>
        <end position="136"/>
    </location>
</feature>
<evidence type="ECO:0008006" key="4">
    <source>
        <dbReference type="Google" id="ProtNLM"/>
    </source>
</evidence>
<keyword evidence="3" id="KW-1185">Reference proteome</keyword>
<dbReference type="PANTHER" id="PTHR47505:SF1">
    <property type="entry name" value="DNA UTILIZATION PROTEIN YHGH"/>
    <property type="match status" value="1"/>
</dbReference>
<evidence type="ECO:0000313" key="3">
    <source>
        <dbReference type="Proteomes" id="UP000631535"/>
    </source>
</evidence>
<proteinExistence type="predicted"/>
<reference evidence="3" key="1">
    <citation type="journal article" date="2019" name="Int. J. Syst. Evol. Microbiol.">
        <title>The Global Catalogue of Microorganisms (GCM) 10K type strain sequencing project: providing services to taxonomists for standard genome sequencing and annotation.</title>
        <authorList>
            <consortium name="The Broad Institute Genomics Platform"/>
            <consortium name="The Broad Institute Genome Sequencing Center for Infectious Disease"/>
            <person name="Wu L."/>
            <person name="Ma J."/>
        </authorList>
    </citation>
    <scope>NUCLEOTIDE SEQUENCE [LARGE SCALE GENOMIC DNA]</scope>
    <source>
        <strain evidence="3">CGMCC 4.7178</strain>
    </source>
</reference>